<dbReference type="RefSeq" id="WP_144884923.1">
    <property type="nucleotide sequence ID" value="NZ_VLLE01000002.1"/>
</dbReference>
<evidence type="ECO:0000256" key="1">
    <source>
        <dbReference type="SAM" id="SignalP"/>
    </source>
</evidence>
<dbReference type="SUPFAM" id="SSF50998">
    <property type="entry name" value="Quinoprotein alcohol dehydrogenase-like"/>
    <property type="match status" value="1"/>
</dbReference>
<evidence type="ECO:0000313" key="3">
    <source>
        <dbReference type="Proteomes" id="UP000316167"/>
    </source>
</evidence>
<dbReference type="AlphaFoldDB" id="A0A562SXY4"/>
<evidence type="ECO:0000313" key="2">
    <source>
        <dbReference type="EMBL" id="TWI85828.1"/>
    </source>
</evidence>
<dbReference type="OrthoDB" id="843723at2"/>
<gene>
    <name evidence="2" type="ORF">IQ13_0997</name>
</gene>
<protein>
    <submittedName>
        <fullName evidence="2">Uncharacterized protein</fullName>
    </submittedName>
</protein>
<dbReference type="InterPro" id="IPR011047">
    <property type="entry name" value="Quinoprotein_ADH-like_sf"/>
</dbReference>
<proteinExistence type="predicted"/>
<dbReference type="Gene3D" id="2.130.10.10">
    <property type="entry name" value="YVTN repeat-like/Quinoprotein amine dehydrogenase"/>
    <property type="match status" value="2"/>
</dbReference>
<dbReference type="Proteomes" id="UP000316167">
    <property type="component" value="Unassembled WGS sequence"/>
</dbReference>
<dbReference type="InterPro" id="IPR015943">
    <property type="entry name" value="WD40/YVTN_repeat-like_dom_sf"/>
</dbReference>
<feature type="chain" id="PRO_5021836567" evidence="1">
    <location>
        <begin position="20"/>
        <end position="651"/>
    </location>
</feature>
<accession>A0A562SXY4</accession>
<reference evidence="2 3" key="1">
    <citation type="journal article" date="2015" name="Stand. Genomic Sci.">
        <title>Genomic Encyclopedia of Bacterial and Archaeal Type Strains, Phase III: the genomes of soil and plant-associated and newly described type strains.</title>
        <authorList>
            <person name="Whitman W.B."/>
            <person name="Woyke T."/>
            <person name="Klenk H.P."/>
            <person name="Zhou Y."/>
            <person name="Lilburn T.G."/>
            <person name="Beck B.J."/>
            <person name="De Vos P."/>
            <person name="Vandamme P."/>
            <person name="Eisen J.A."/>
            <person name="Garrity G."/>
            <person name="Hugenholtz P."/>
            <person name="Kyrpides N.C."/>
        </authorList>
    </citation>
    <scope>NUCLEOTIDE SEQUENCE [LARGE SCALE GENOMIC DNA]</scope>
    <source>
        <strain evidence="2 3">CGMCC 1.7271</strain>
    </source>
</reference>
<dbReference type="EMBL" id="VLLE01000002">
    <property type="protein sequence ID" value="TWI85828.1"/>
    <property type="molecule type" value="Genomic_DNA"/>
</dbReference>
<comment type="caution">
    <text evidence="2">The sequence shown here is derived from an EMBL/GenBank/DDBJ whole genome shotgun (WGS) entry which is preliminary data.</text>
</comment>
<sequence>MKHKLILLFLLLYAAQNFAQQQQGTYTNLGPQLGASMIQGSIFLKDSKGKELVYTVVRGEPAHLLGYEVATGKMILDKPLEGADGVWDLAVATDGMLYIPGASGFLFSHKPGTQEVKNLGQALPNQTYVWNLTAGKAGEVFGATYPGCRVFRYHPKQGFSDVGKGPLVEGENYVRSLAYHAKTGLLYAGVGSHAHLIEMNPATGTKKELLPHKYSEQEFVYGLELVPGKNGEDRLLALLTASNVTLVYNLKTKKFEQEITGMDMKAVVTDANTQTVYYTANKKLMKFDASKPVTAAKELATDIGTGNAFAFGGKKKLYVLTSGANLVKYDLATGKTEKIKLQIPPQPIPINALLYGPDEKIWMGGYLAGGHATYDPRTGINTKYAGLDQTEGMTVSGNKIFFGIYPKGRFYMYDTKQPWNVADKNPLLIGEAEGQSRAFAVLKVATTIEQKIFFGTVPEYGKLGGALVIYNEQTNAFNVHEQPVAQQSVVSLVQHSNFVIGGTTISGGLGIKPSTKEAVLFGWDITTNQKTFELVPVPGAAAITCLMRGPDNFIWGVADGTLFIFDAEKKSVISTHKLYDYPPFSSHIWRSAAMVIHPSGMIYGTGNNNLFQIDPKTKAVTILNTNASLLAMDKEGNLYFRRLTELWKYKP</sequence>
<organism evidence="2 3">
    <name type="scientific">Lacibacter cauensis</name>
    <dbReference type="NCBI Taxonomy" id="510947"/>
    <lineage>
        <taxon>Bacteria</taxon>
        <taxon>Pseudomonadati</taxon>
        <taxon>Bacteroidota</taxon>
        <taxon>Chitinophagia</taxon>
        <taxon>Chitinophagales</taxon>
        <taxon>Chitinophagaceae</taxon>
        <taxon>Lacibacter</taxon>
    </lineage>
</organism>
<name>A0A562SXY4_9BACT</name>
<feature type="signal peptide" evidence="1">
    <location>
        <begin position="1"/>
        <end position="19"/>
    </location>
</feature>
<keyword evidence="3" id="KW-1185">Reference proteome</keyword>
<keyword evidence="1" id="KW-0732">Signal</keyword>